<protein>
    <recommendedName>
        <fullName evidence="3">DUF4160 domain-containing protein</fullName>
    </recommendedName>
</protein>
<gene>
    <name evidence="1" type="ORF">PS941_05326</name>
</gene>
<evidence type="ECO:0000313" key="2">
    <source>
        <dbReference type="Proteomes" id="UP000326452"/>
    </source>
</evidence>
<sequence>MNVCNYKGLSIRVMLRNEHCPPHAHVNAGAWSARFHFSFWHNDIDLWDVVPLSRRPTMAVLEGLCRSLGHPVHLRRARGIWWSGLQTVCLGNQVWDCESNEVPVMKLVTDTTYRIAAARYEPEEDKLLLTLVGKPEGVEIHS</sequence>
<reference evidence="1 2" key="1">
    <citation type="submission" date="2019-09" db="EMBL/GenBank/DDBJ databases">
        <authorList>
            <person name="Chandra G."/>
            <person name="Truman W A."/>
        </authorList>
    </citation>
    <scope>NUCLEOTIDE SEQUENCE [LARGE SCALE GENOMIC DNA]</scope>
    <source>
        <strain evidence="1">PS941</strain>
    </source>
</reference>
<accession>A0A5E7VI31</accession>
<organism evidence="1 2">
    <name type="scientific">Pseudomonas fluorescens</name>
    <dbReference type="NCBI Taxonomy" id="294"/>
    <lineage>
        <taxon>Bacteria</taxon>
        <taxon>Pseudomonadati</taxon>
        <taxon>Pseudomonadota</taxon>
        <taxon>Gammaproteobacteria</taxon>
        <taxon>Pseudomonadales</taxon>
        <taxon>Pseudomonadaceae</taxon>
        <taxon>Pseudomonas</taxon>
    </lineage>
</organism>
<dbReference type="Proteomes" id="UP000326452">
    <property type="component" value="Unassembled WGS sequence"/>
</dbReference>
<proteinExistence type="predicted"/>
<evidence type="ECO:0000313" key="1">
    <source>
        <dbReference type="EMBL" id="VVQ22340.1"/>
    </source>
</evidence>
<dbReference type="RefSeq" id="WP_150694664.1">
    <property type="nucleotide sequence ID" value="NZ_CABVJC010000011.1"/>
</dbReference>
<name>A0A5E7VI31_PSEFL</name>
<dbReference type="EMBL" id="CABVJC010000011">
    <property type="protein sequence ID" value="VVQ22340.1"/>
    <property type="molecule type" value="Genomic_DNA"/>
</dbReference>
<dbReference type="AlphaFoldDB" id="A0A5E7VI31"/>
<dbReference type="OrthoDB" id="6936714at2"/>
<evidence type="ECO:0008006" key="3">
    <source>
        <dbReference type="Google" id="ProtNLM"/>
    </source>
</evidence>